<comment type="similarity">
    <text evidence="1 2">Belongs to the serpin family.</text>
</comment>
<organism evidence="4 5">
    <name type="scientific">Hordeum vulgare subsp. vulgare</name>
    <name type="common">Domesticated barley</name>
    <dbReference type="NCBI Taxonomy" id="112509"/>
    <lineage>
        <taxon>Eukaryota</taxon>
        <taxon>Viridiplantae</taxon>
        <taxon>Streptophyta</taxon>
        <taxon>Embryophyta</taxon>
        <taxon>Tracheophyta</taxon>
        <taxon>Spermatophyta</taxon>
        <taxon>Magnoliopsida</taxon>
        <taxon>Liliopsida</taxon>
        <taxon>Poales</taxon>
        <taxon>Poaceae</taxon>
        <taxon>BOP clade</taxon>
        <taxon>Pooideae</taxon>
        <taxon>Triticodae</taxon>
        <taxon>Triticeae</taxon>
        <taxon>Hordeinae</taxon>
        <taxon>Hordeum</taxon>
    </lineage>
</organism>
<dbReference type="InterPro" id="IPR042185">
    <property type="entry name" value="Serpin_sf_2"/>
</dbReference>
<dbReference type="InterPro" id="IPR042178">
    <property type="entry name" value="Serpin_sf_1"/>
</dbReference>
<dbReference type="PANTHER" id="PTHR11461">
    <property type="entry name" value="SERINE PROTEASE INHIBITOR, SERPIN"/>
    <property type="match status" value="1"/>
</dbReference>
<dbReference type="Proteomes" id="UP000011116">
    <property type="component" value="Chromosome 3H"/>
</dbReference>
<dbReference type="Gene3D" id="2.30.39.10">
    <property type="entry name" value="Alpha-1-antitrypsin, domain 1"/>
    <property type="match status" value="1"/>
</dbReference>
<dbReference type="InterPro" id="IPR036186">
    <property type="entry name" value="Serpin_sf"/>
</dbReference>
<dbReference type="SUPFAM" id="SSF56574">
    <property type="entry name" value="Serpins"/>
    <property type="match status" value="1"/>
</dbReference>
<dbReference type="GO" id="GO:0005615">
    <property type="term" value="C:extracellular space"/>
    <property type="evidence" value="ECO:0007669"/>
    <property type="project" value="InterPro"/>
</dbReference>
<protein>
    <recommendedName>
        <fullName evidence="3">Serpin domain-containing protein</fullName>
    </recommendedName>
</protein>
<reference evidence="5" key="1">
    <citation type="journal article" date="2012" name="Nature">
        <title>A physical, genetic and functional sequence assembly of the barley genome.</title>
        <authorList>
            <consortium name="The International Barley Genome Sequencing Consortium"/>
            <person name="Mayer K.F."/>
            <person name="Waugh R."/>
            <person name="Brown J.W."/>
            <person name="Schulman A."/>
            <person name="Langridge P."/>
            <person name="Platzer M."/>
            <person name="Fincher G.B."/>
            <person name="Muehlbauer G.J."/>
            <person name="Sato K."/>
            <person name="Close T.J."/>
            <person name="Wise R.P."/>
            <person name="Stein N."/>
        </authorList>
    </citation>
    <scope>NUCLEOTIDE SEQUENCE [LARGE SCALE GENOMIC DNA]</scope>
    <source>
        <strain evidence="5">cv. Morex</strain>
    </source>
</reference>
<name>A0A8I7BB15_HORVV</name>
<dbReference type="InterPro" id="IPR000215">
    <property type="entry name" value="Serpin_fam"/>
</dbReference>
<dbReference type="SMART" id="SM00093">
    <property type="entry name" value="SERPIN"/>
    <property type="match status" value="1"/>
</dbReference>
<dbReference type="Pfam" id="PF00079">
    <property type="entry name" value="Serpin"/>
    <property type="match status" value="1"/>
</dbReference>
<evidence type="ECO:0000256" key="1">
    <source>
        <dbReference type="ARBA" id="ARBA00009500"/>
    </source>
</evidence>
<dbReference type="EnsemblPlants" id="HORVU.MOREX.r3.3HG0317790.1">
    <property type="protein sequence ID" value="HORVU.MOREX.r3.3HG0317790.1"/>
    <property type="gene ID" value="HORVU.MOREX.r3.3HG0317790"/>
</dbReference>
<reference evidence="4" key="2">
    <citation type="submission" date="2020-10" db="EMBL/GenBank/DDBJ databases">
        <authorList>
            <person name="Scholz U."/>
            <person name="Mascher M."/>
            <person name="Fiebig A."/>
        </authorList>
    </citation>
    <scope>NUCLEOTIDE SEQUENCE [LARGE SCALE GENOMIC DNA]</scope>
    <source>
        <strain evidence="4">cv. Morex</strain>
    </source>
</reference>
<sequence>MHVFADSSDDDAEPKVQFANAVWANATAEPLNPDYARVITQHYRAQAREASFTTMNTIPKSSCRHRLPPRLQGTETPLRVWHRRRFAMYVYVPNERHGLQGILHRLASSPEQLETDSMALRTSVAVGAFKVPKFTVSHKTKASEMLQSLGLRLTFSPAADFSELLAWPNLPLIVSQVYLESFVEVNEEAIACILGSCAGGWTPVDFVADHPFMFLTKEELTGVIVFASQVVNPSL</sequence>
<reference evidence="4" key="3">
    <citation type="submission" date="2022-01" db="UniProtKB">
        <authorList>
            <consortium name="EnsemblPlants"/>
        </authorList>
    </citation>
    <scope>IDENTIFICATION</scope>
    <source>
        <strain evidence="4">subsp. vulgare</strain>
    </source>
</reference>
<evidence type="ECO:0000259" key="3">
    <source>
        <dbReference type="SMART" id="SM00093"/>
    </source>
</evidence>
<evidence type="ECO:0000313" key="5">
    <source>
        <dbReference type="Proteomes" id="UP000011116"/>
    </source>
</evidence>
<evidence type="ECO:0000256" key="2">
    <source>
        <dbReference type="RuleBase" id="RU000411"/>
    </source>
</evidence>
<proteinExistence type="inferred from homology"/>
<dbReference type="InterPro" id="IPR023796">
    <property type="entry name" value="Serpin_dom"/>
</dbReference>
<evidence type="ECO:0000313" key="4">
    <source>
        <dbReference type="EnsemblPlants" id="HORVU.MOREX.r3.3HG0317790.1"/>
    </source>
</evidence>
<dbReference type="GO" id="GO:0004867">
    <property type="term" value="F:serine-type endopeptidase inhibitor activity"/>
    <property type="evidence" value="ECO:0007669"/>
    <property type="project" value="InterPro"/>
</dbReference>
<dbReference type="PANTHER" id="PTHR11461:SF306">
    <property type="entry name" value="SERPIN-Z1"/>
    <property type="match status" value="1"/>
</dbReference>
<dbReference type="Gene3D" id="3.30.497.10">
    <property type="entry name" value="Antithrombin, subunit I, domain 2"/>
    <property type="match status" value="2"/>
</dbReference>
<keyword evidence="5" id="KW-1185">Reference proteome</keyword>
<dbReference type="SMR" id="A0A8I7BB15"/>
<accession>A0A8I7BB15</accession>
<dbReference type="Gramene" id="HORVU.MOREX.r3.3HG0317790.1">
    <property type="protein sequence ID" value="HORVU.MOREX.r3.3HG0317790.1"/>
    <property type="gene ID" value="HORVU.MOREX.r3.3HG0317790"/>
</dbReference>
<dbReference type="AlphaFoldDB" id="A0A8I7BB15"/>
<feature type="domain" description="Serpin" evidence="3">
    <location>
        <begin position="1"/>
        <end position="233"/>
    </location>
</feature>